<sequence>MAEALIFFIAPGLRLGLNKLKSEKLALAVNHNSFKNR</sequence>
<protein>
    <submittedName>
        <fullName evidence="1">Uncharacterized protein</fullName>
    </submittedName>
</protein>
<name>A0A1M6PM53_9BACT</name>
<dbReference type="EMBL" id="FQZE01000064">
    <property type="protein sequence ID" value="SHK09008.1"/>
    <property type="molecule type" value="Genomic_DNA"/>
</dbReference>
<dbReference type="Proteomes" id="UP000184050">
    <property type="component" value="Unassembled WGS sequence"/>
</dbReference>
<evidence type="ECO:0000313" key="1">
    <source>
        <dbReference type="EMBL" id="SHK09008.1"/>
    </source>
</evidence>
<keyword evidence="2" id="KW-1185">Reference proteome</keyword>
<dbReference type="STRING" id="1168035.SAMN05444280_1649"/>
<reference evidence="1 2" key="1">
    <citation type="submission" date="2016-11" db="EMBL/GenBank/DDBJ databases">
        <authorList>
            <person name="Jaros S."/>
            <person name="Januszkiewicz K."/>
            <person name="Wedrychowicz H."/>
        </authorList>
    </citation>
    <scope>NUCLEOTIDE SEQUENCE [LARGE SCALE GENOMIC DNA]</scope>
    <source>
        <strain evidence="1 2">DSM 27063</strain>
    </source>
</reference>
<evidence type="ECO:0000313" key="2">
    <source>
        <dbReference type="Proteomes" id="UP000184050"/>
    </source>
</evidence>
<proteinExistence type="predicted"/>
<dbReference type="AlphaFoldDB" id="A0A1M6PM53"/>
<organism evidence="1 2">
    <name type="scientific">Tangfeifania diversioriginum</name>
    <dbReference type="NCBI Taxonomy" id="1168035"/>
    <lineage>
        <taxon>Bacteria</taxon>
        <taxon>Pseudomonadati</taxon>
        <taxon>Bacteroidota</taxon>
        <taxon>Bacteroidia</taxon>
        <taxon>Marinilabiliales</taxon>
        <taxon>Prolixibacteraceae</taxon>
        <taxon>Tangfeifania</taxon>
    </lineage>
</organism>
<accession>A0A1M6PM53</accession>
<gene>
    <name evidence="1" type="ORF">SAMN05444280_1649</name>
</gene>